<dbReference type="AlphaFoldDB" id="A0A1H7XY55"/>
<dbReference type="PANTHER" id="PTHR37507">
    <property type="entry name" value="SPORULATION PROTEIN YDCC"/>
    <property type="match status" value="1"/>
</dbReference>
<dbReference type="Gene3D" id="2.50.20.10">
    <property type="entry name" value="Lipoprotein localisation LolA/LolB/LppX"/>
    <property type="match status" value="1"/>
</dbReference>
<protein>
    <submittedName>
        <fullName evidence="1">Outer membrane lipoprotein-sorting protein</fullName>
    </submittedName>
</protein>
<evidence type="ECO:0000313" key="1">
    <source>
        <dbReference type="EMBL" id="SEM38651.1"/>
    </source>
</evidence>
<dbReference type="SUPFAM" id="SSF89392">
    <property type="entry name" value="Prokaryotic lipoproteins and lipoprotein localization factors"/>
    <property type="match status" value="1"/>
</dbReference>
<organism evidence="1 2">
    <name type="scientific">Nonomuraea pusilla</name>
    <dbReference type="NCBI Taxonomy" id="46177"/>
    <lineage>
        <taxon>Bacteria</taxon>
        <taxon>Bacillati</taxon>
        <taxon>Actinomycetota</taxon>
        <taxon>Actinomycetes</taxon>
        <taxon>Streptosporangiales</taxon>
        <taxon>Streptosporangiaceae</taxon>
        <taxon>Nonomuraea</taxon>
    </lineage>
</organism>
<dbReference type="OrthoDB" id="4822274at2"/>
<dbReference type="InterPro" id="IPR052944">
    <property type="entry name" value="Sporulation_related"/>
</dbReference>
<reference evidence="1 2" key="1">
    <citation type="submission" date="2016-10" db="EMBL/GenBank/DDBJ databases">
        <authorList>
            <person name="de Groot N.N."/>
        </authorList>
    </citation>
    <scope>NUCLEOTIDE SEQUENCE [LARGE SCALE GENOMIC DNA]</scope>
    <source>
        <strain evidence="1 2">DSM 43357</strain>
    </source>
</reference>
<evidence type="ECO:0000313" key="2">
    <source>
        <dbReference type="Proteomes" id="UP000198953"/>
    </source>
</evidence>
<dbReference type="InterPro" id="IPR029046">
    <property type="entry name" value="LolA/LolB/LppX"/>
</dbReference>
<sequence length="389" mass="39614">MRRGTFVRWGVPIAAAAVIGGAIGAGPVIAAVSGDPVLPERSAQQLLADAVAASGKSGGISPMSGTVQQTASLGLPALPQAAGGSPMSLLSGSHEVKVWYGGADKVRVAMPTQLSETNLIVNGDQAWYWDSSANTATKITVKAGEGWRKAPATPRPTDLTPQQIAAHLLASADKDTAVRVINTAEVAGRPVYQLVLAPKAEGSLVQEIRLALDGETYVPLQVEVYAKGSAEPAYQIGFTQVTFTPPAPENFTFTPPAGAKVEEKTFGDTGLGAQAEERAEHAREVAGQAKVVGSGWTSVAVLPLSAADLAKTGTETGTGTGAANGDGNGDKNAGAVLDTVLKSAKPVSGPWGTGRVVTTKLVTALLTDDGRLLVGAVTPEEIVKAAGVK</sequence>
<dbReference type="RefSeq" id="WP_091103130.1">
    <property type="nucleotide sequence ID" value="NZ_FOBF01000012.1"/>
</dbReference>
<gene>
    <name evidence="1" type="ORF">SAMN05660976_05026</name>
</gene>
<dbReference type="Proteomes" id="UP000198953">
    <property type="component" value="Unassembled WGS sequence"/>
</dbReference>
<dbReference type="PANTHER" id="PTHR37507:SF2">
    <property type="entry name" value="SPORULATION PROTEIN YDCC"/>
    <property type="match status" value="1"/>
</dbReference>
<keyword evidence="2" id="KW-1185">Reference proteome</keyword>
<keyword evidence="1" id="KW-0449">Lipoprotein</keyword>
<dbReference type="STRING" id="46177.SAMN05660976_05026"/>
<proteinExistence type="predicted"/>
<accession>A0A1H7XY55</accession>
<name>A0A1H7XY55_9ACTN</name>
<dbReference type="EMBL" id="FOBF01000012">
    <property type="protein sequence ID" value="SEM38651.1"/>
    <property type="molecule type" value="Genomic_DNA"/>
</dbReference>